<protein>
    <submittedName>
        <fullName evidence="1">Uncharacterized protein</fullName>
    </submittedName>
</protein>
<sequence>MSWILQFLADTSSKHYVSGVEVEYLLKAQESRLRTLIDDVHKRNDERVLNHSQTLNGEIFKLRDVLKERHEILAKQLEETKVFLQTQIKYIRTLLESEVKKFDESSTMIYKKLDVVAESTTRLIEDITSFNKDYMTGLQDKKKGDAKVFAKVEEFLTKIKAMLLTQSTISLESISQMVSHIQSNIKAELDRIRDLVLRLPTNAPRVVQVSQGEKKGELVHRKLHVKTLEWL</sequence>
<evidence type="ECO:0000313" key="2">
    <source>
        <dbReference type="Proteomes" id="UP001157418"/>
    </source>
</evidence>
<gene>
    <name evidence="1" type="ORF">LVIROSA_LOCUS22220</name>
</gene>
<accession>A0AAU9NBP4</accession>
<name>A0AAU9NBP4_9ASTR</name>
<dbReference type="EMBL" id="CAKMRJ010004445">
    <property type="protein sequence ID" value="CAH1435811.1"/>
    <property type="molecule type" value="Genomic_DNA"/>
</dbReference>
<dbReference type="Proteomes" id="UP001157418">
    <property type="component" value="Unassembled WGS sequence"/>
</dbReference>
<keyword evidence="2" id="KW-1185">Reference proteome</keyword>
<reference evidence="1 2" key="1">
    <citation type="submission" date="2022-01" db="EMBL/GenBank/DDBJ databases">
        <authorList>
            <person name="Xiong W."/>
            <person name="Schranz E."/>
        </authorList>
    </citation>
    <scope>NUCLEOTIDE SEQUENCE [LARGE SCALE GENOMIC DNA]</scope>
</reference>
<dbReference type="AlphaFoldDB" id="A0AAU9NBP4"/>
<organism evidence="1 2">
    <name type="scientific">Lactuca virosa</name>
    <dbReference type="NCBI Taxonomy" id="75947"/>
    <lineage>
        <taxon>Eukaryota</taxon>
        <taxon>Viridiplantae</taxon>
        <taxon>Streptophyta</taxon>
        <taxon>Embryophyta</taxon>
        <taxon>Tracheophyta</taxon>
        <taxon>Spermatophyta</taxon>
        <taxon>Magnoliopsida</taxon>
        <taxon>eudicotyledons</taxon>
        <taxon>Gunneridae</taxon>
        <taxon>Pentapetalae</taxon>
        <taxon>asterids</taxon>
        <taxon>campanulids</taxon>
        <taxon>Asterales</taxon>
        <taxon>Asteraceae</taxon>
        <taxon>Cichorioideae</taxon>
        <taxon>Cichorieae</taxon>
        <taxon>Lactucinae</taxon>
        <taxon>Lactuca</taxon>
    </lineage>
</organism>
<comment type="caution">
    <text evidence="1">The sequence shown here is derived from an EMBL/GenBank/DDBJ whole genome shotgun (WGS) entry which is preliminary data.</text>
</comment>
<evidence type="ECO:0000313" key="1">
    <source>
        <dbReference type="EMBL" id="CAH1435811.1"/>
    </source>
</evidence>
<proteinExistence type="predicted"/>